<dbReference type="Gene3D" id="3.40.50.150">
    <property type="entry name" value="Vaccinia Virus protein VP39"/>
    <property type="match status" value="1"/>
</dbReference>
<evidence type="ECO:0000313" key="2">
    <source>
        <dbReference type="Proteomes" id="UP000243904"/>
    </source>
</evidence>
<dbReference type="EMBL" id="LT629750">
    <property type="protein sequence ID" value="SDS84775.1"/>
    <property type="molecule type" value="Genomic_DNA"/>
</dbReference>
<keyword evidence="2" id="KW-1185">Reference proteome</keyword>
<keyword evidence="1" id="KW-0808">Transferase</keyword>
<dbReference type="GO" id="GO:0032259">
    <property type="term" value="P:methylation"/>
    <property type="evidence" value="ECO:0007669"/>
    <property type="project" value="UniProtKB-KW"/>
</dbReference>
<dbReference type="Proteomes" id="UP000243904">
    <property type="component" value="Chromosome I"/>
</dbReference>
<organism evidence="1 2">
    <name type="scientific">Bradyrhizobium canariense</name>
    <dbReference type="NCBI Taxonomy" id="255045"/>
    <lineage>
        <taxon>Bacteria</taxon>
        <taxon>Pseudomonadati</taxon>
        <taxon>Pseudomonadota</taxon>
        <taxon>Alphaproteobacteria</taxon>
        <taxon>Hyphomicrobiales</taxon>
        <taxon>Nitrobacteraceae</taxon>
        <taxon>Bradyrhizobium</taxon>
    </lineage>
</organism>
<dbReference type="Pfam" id="PF13489">
    <property type="entry name" value="Methyltransf_23"/>
    <property type="match status" value="1"/>
</dbReference>
<gene>
    <name evidence="1" type="ORF">SAMN05444158_3435</name>
</gene>
<dbReference type="SUPFAM" id="SSF53335">
    <property type="entry name" value="S-adenosyl-L-methionine-dependent methyltransferases"/>
    <property type="match status" value="1"/>
</dbReference>
<dbReference type="PANTHER" id="PTHR43861">
    <property type="entry name" value="TRANS-ACONITATE 2-METHYLTRANSFERASE-RELATED"/>
    <property type="match status" value="1"/>
</dbReference>
<keyword evidence="1" id="KW-0489">Methyltransferase</keyword>
<dbReference type="RefSeq" id="WP_146688109.1">
    <property type="nucleotide sequence ID" value="NZ_LT629750.1"/>
</dbReference>
<reference evidence="2" key="1">
    <citation type="submission" date="2016-10" db="EMBL/GenBank/DDBJ databases">
        <authorList>
            <person name="Varghese N."/>
            <person name="Submissions S."/>
        </authorList>
    </citation>
    <scope>NUCLEOTIDE SEQUENCE [LARGE SCALE GENOMIC DNA]</scope>
    <source>
        <strain evidence="2">GAS369</strain>
    </source>
</reference>
<evidence type="ECO:0000313" key="1">
    <source>
        <dbReference type="EMBL" id="SDS84775.1"/>
    </source>
</evidence>
<dbReference type="CDD" id="cd02440">
    <property type="entry name" value="AdoMet_MTases"/>
    <property type="match status" value="1"/>
</dbReference>
<proteinExistence type="predicted"/>
<name>A0A1H1VJ73_9BRAD</name>
<accession>A0A1H1VJ73</accession>
<protein>
    <submittedName>
        <fullName evidence="1">Methyltransferase domain-containing protein</fullName>
    </submittedName>
</protein>
<sequence>MKYADYTRNTTEPLKRIAHTRRYQQVVDLIARPIEVDTVLDYGCGDAHLFSYFIGQLGRTKLVGYDPNPKILSQASSAVSAGAQLTTDIDALLAERPGAFSLIYCMEVCEHLTEKALLQLFQNIRTLAAPRARVIIGVPIETGPSGFLKALYRMSKGGRQSASFEKAVRSLVNVRIAREVTDVEWFGSHTGFSHINFRKTLQQNQFEVRKTYHLPFPLMRSVLNNEIYFVCGKMP</sequence>
<dbReference type="AlphaFoldDB" id="A0A1H1VJ73"/>
<dbReference type="GO" id="GO:0008168">
    <property type="term" value="F:methyltransferase activity"/>
    <property type="evidence" value="ECO:0007669"/>
    <property type="project" value="UniProtKB-KW"/>
</dbReference>
<dbReference type="InterPro" id="IPR029063">
    <property type="entry name" value="SAM-dependent_MTases_sf"/>
</dbReference>